<reference evidence="1" key="1">
    <citation type="submission" date="2020-08" db="EMBL/GenBank/DDBJ databases">
        <title>Multicomponent nature underlies the extraordinary mechanical properties of spider dragline silk.</title>
        <authorList>
            <person name="Kono N."/>
            <person name="Nakamura H."/>
            <person name="Mori M."/>
            <person name="Yoshida Y."/>
            <person name="Ohtoshi R."/>
            <person name="Malay A.D."/>
            <person name="Moran D.A.P."/>
            <person name="Tomita M."/>
            <person name="Numata K."/>
            <person name="Arakawa K."/>
        </authorList>
    </citation>
    <scope>NUCLEOTIDE SEQUENCE</scope>
</reference>
<comment type="caution">
    <text evidence="1">The sequence shown here is derived from an EMBL/GenBank/DDBJ whole genome shotgun (WGS) entry which is preliminary data.</text>
</comment>
<sequence>MRRRRRITQPQVVSKSYGRLSFFETGDSKRRKAIPKTHLISLINQVASWKTASSDGLGFGASLVLERNLLIDGEKMCNVQYFQIERLNVLMEVERKKNI</sequence>
<keyword evidence="2" id="KW-1185">Reference proteome</keyword>
<evidence type="ECO:0000313" key="2">
    <source>
        <dbReference type="Proteomes" id="UP000887013"/>
    </source>
</evidence>
<dbReference type="Proteomes" id="UP000887013">
    <property type="component" value="Unassembled WGS sequence"/>
</dbReference>
<name>A0A8X6ULJ3_NEPPI</name>
<accession>A0A8X6ULJ3</accession>
<protein>
    <submittedName>
        <fullName evidence="1">Uncharacterized protein</fullName>
    </submittedName>
</protein>
<proteinExistence type="predicted"/>
<dbReference type="EMBL" id="BMAW01128637">
    <property type="protein sequence ID" value="GFU26566.1"/>
    <property type="molecule type" value="Genomic_DNA"/>
</dbReference>
<organism evidence="1 2">
    <name type="scientific">Nephila pilipes</name>
    <name type="common">Giant wood spider</name>
    <name type="synonym">Nephila maculata</name>
    <dbReference type="NCBI Taxonomy" id="299642"/>
    <lineage>
        <taxon>Eukaryota</taxon>
        <taxon>Metazoa</taxon>
        <taxon>Ecdysozoa</taxon>
        <taxon>Arthropoda</taxon>
        <taxon>Chelicerata</taxon>
        <taxon>Arachnida</taxon>
        <taxon>Araneae</taxon>
        <taxon>Araneomorphae</taxon>
        <taxon>Entelegynae</taxon>
        <taxon>Araneoidea</taxon>
        <taxon>Nephilidae</taxon>
        <taxon>Nephila</taxon>
    </lineage>
</organism>
<evidence type="ECO:0000313" key="1">
    <source>
        <dbReference type="EMBL" id="GFU26566.1"/>
    </source>
</evidence>
<gene>
    <name evidence="1" type="ORF">NPIL_536831</name>
</gene>
<dbReference type="AlphaFoldDB" id="A0A8X6ULJ3"/>